<sequence length="139" mass="15043">MQMVEGGMVIEVAGRTKGKVMAEETGMEAVVNTVAITRDSSAVAADPPQVATKMGKEAVGGRLEFRAMEEEQETLIPLQANLAEASSQGLHDLDWYINSGATHHVNLNIHDETLNSDYIYVRDGKSLPVLSNSPLVLYT</sequence>
<accession>A0A2I0JVA0</accession>
<evidence type="ECO:0000313" key="1">
    <source>
        <dbReference type="EMBL" id="PKI59406.1"/>
    </source>
</evidence>
<dbReference type="EMBL" id="PGOL01001275">
    <property type="protein sequence ID" value="PKI59406.1"/>
    <property type="molecule type" value="Genomic_DNA"/>
</dbReference>
<dbReference type="AlphaFoldDB" id="A0A2I0JVA0"/>
<comment type="caution">
    <text evidence="1">The sequence shown here is derived from an EMBL/GenBank/DDBJ whole genome shotgun (WGS) entry which is preliminary data.</text>
</comment>
<name>A0A2I0JVA0_PUNGR</name>
<evidence type="ECO:0000313" key="2">
    <source>
        <dbReference type="Proteomes" id="UP000233551"/>
    </source>
</evidence>
<dbReference type="Proteomes" id="UP000233551">
    <property type="component" value="Unassembled WGS sequence"/>
</dbReference>
<proteinExistence type="predicted"/>
<protein>
    <submittedName>
        <fullName evidence="1">Uncharacterized protein</fullName>
    </submittedName>
</protein>
<organism evidence="1 2">
    <name type="scientific">Punica granatum</name>
    <name type="common">Pomegranate</name>
    <dbReference type="NCBI Taxonomy" id="22663"/>
    <lineage>
        <taxon>Eukaryota</taxon>
        <taxon>Viridiplantae</taxon>
        <taxon>Streptophyta</taxon>
        <taxon>Embryophyta</taxon>
        <taxon>Tracheophyta</taxon>
        <taxon>Spermatophyta</taxon>
        <taxon>Magnoliopsida</taxon>
        <taxon>eudicotyledons</taxon>
        <taxon>Gunneridae</taxon>
        <taxon>Pentapetalae</taxon>
        <taxon>rosids</taxon>
        <taxon>malvids</taxon>
        <taxon>Myrtales</taxon>
        <taxon>Lythraceae</taxon>
        <taxon>Punica</taxon>
    </lineage>
</organism>
<keyword evidence="2" id="KW-1185">Reference proteome</keyword>
<reference evidence="1 2" key="1">
    <citation type="submission" date="2017-11" db="EMBL/GenBank/DDBJ databases">
        <title>De-novo sequencing of pomegranate (Punica granatum L.) genome.</title>
        <authorList>
            <person name="Akparov Z."/>
            <person name="Amiraslanov A."/>
            <person name="Hajiyeva S."/>
            <person name="Abbasov M."/>
            <person name="Kaur K."/>
            <person name="Hamwieh A."/>
            <person name="Solovyev V."/>
            <person name="Salamov A."/>
            <person name="Braich B."/>
            <person name="Kosarev P."/>
            <person name="Mahmoud A."/>
            <person name="Hajiyev E."/>
            <person name="Babayeva S."/>
            <person name="Izzatullayeva V."/>
            <person name="Mammadov A."/>
            <person name="Mammadov A."/>
            <person name="Sharifova S."/>
            <person name="Ojaghi J."/>
            <person name="Eynullazada K."/>
            <person name="Bayramov B."/>
            <person name="Abdulazimova A."/>
            <person name="Shahmuradov I."/>
        </authorList>
    </citation>
    <scope>NUCLEOTIDE SEQUENCE [LARGE SCALE GENOMIC DNA]</scope>
    <source>
        <strain evidence="2">cv. AG2017</strain>
        <tissue evidence="1">Leaf</tissue>
    </source>
</reference>
<gene>
    <name evidence="1" type="ORF">CRG98_020165</name>
</gene>